<dbReference type="RefSeq" id="WP_073076806.1">
    <property type="nucleotide sequence ID" value="NZ_FQXV01000003.1"/>
</dbReference>
<dbReference type="Gene3D" id="6.20.240.60">
    <property type="match status" value="1"/>
</dbReference>
<keyword evidence="1" id="KW-0732">Signal</keyword>
<dbReference type="Proteomes" id="UP000183995">
    <property type="component" value="Unassembled WGS sequence"/>
</dbReference>
<gene>
    <name evidence="4" type="ORF">SAMN02745823_01261</name>
</gene>
<dbReference type="OrthoDB" id="9785345at2"/>
<dbReference type="InterPro" id="IPR036582">
    <property type="entry name" value="Mao_N_sf"/>
</dbReference>
<evidence type="ECO:0000313" key="5">
    <source>
        <dbReference type="Proteomes" id="UP000183995"/>
    </source>
</evidence>
<protein>
    <submittedName>
        <fullName evidence="4">N-acetylmuramoyl-L-alanine amidase</fullName>
    </submittedName>
</protein>
<dbReference type="Pfam" id="PF07486">
    <property type="entry name" value="Hydrolase_2"/>
    <property type="match status" value="1"/>
</dbReference>
<proteinExistence type="predicted"/>
<dbReference type="GO" id="GO:0016787">
    <property type="term" value="F:hydrolase activity"/>
    <property type="evidence" value="ECO:0007669"/>
    <property type="project" value="InterPro"/>
</dbReference>
<evidence type="ECO:0000313" key="4">
    <source>
        <dbReference type="EMBL" id="SHH86601.1"/>
    </source>
</evidence>
<evidence type="ECO:0000259" key="3">
    <source>
        <dbReference type="Pfam" id="PF07833"/>
    </source>
</evidence>
<dbReference type="Pfam" id="PF07833">
    <property type="entry name" value="Cu_amine_oxidN1"/>
    <property type="match status" value="1"/>
</dbReference>
<evidence type="ECO:0000259" key="2">
    <source>
        <dbReference type="Pfam" id="PF07486"/>
    </source>
</evidence>
<feature type="chain" id="PRO_5038376067" evidence="1">
    <location>
        <begin position="22"/>
        <end position="268"/>
    </location>
</feature>
<dbReference type="InterPro" id="IPR011105">
    <property type="entry name" value="Cell_wall_hydrolase_SleB"/>
</dbReference>
<keyword evidence="5" id="KW-1185">Reference proteome</keyword>
<name>A0A1M5WGG6_9FIRM</name>
<sequence>MKKWIASLTVLFCLLAGTLTSAGAISLRVDSAPASVRLSVQNETTYAPLRAMTALLAPGAAVSWENGQAVVRTQALTVTARPGDIYLNANGRMLYIADGVQVSNGSVLVPVRVLARAFGASVAWDGATGTASVASGSGTIAAGDSYYNSNDVYWLARIINAESSGEPLKGKLAVGNVILNRVKSADFPDTIYDVIFDDRWGGQFQPVNNGTIYDTPSADSVLAAKLCLDGASVAGGSLFFLNPAISSNLWTMENRTLVATIGSHQFYA</sequence>
<organism evidence="4 5">
    <name type="scientific">Sporobacter termitidis DSM 10068</name>
    <dbReference type="NCBI Taxonomy" id="1123282"/>
    <lineage>
        <taxon>Bacteria</taxon>
        <taxon>Bacillati</taxon>
        <taxon>Bacillota</taxon>
        <taxon>Clostridia</taxon>
        <taxon>Eubacteriales</taxon>
        <taxon>Oscillospiraceae</taxon>
        <taxon>Sporobacter</taxon>
    </lineage>
</organism>
<accession>A0A1M5WGG6</accession>
<dbReference type="SUPFAM" id="SSF55383">
    <property type="entry name" value="Copper amine oxidase, domain N"/>
    <property type="match status" value="1"/>
</dbReference>
<feature type="domain" description="Copper amine oxidase-like N-terminal" evidence="3">
    <location>
        <begin position="36"/>
        <end position="132"/>
    </location>
</feature>
<dbReference type="STRING" id="1123282.SAMN02745823_01261"/>
<feature type="domain" description="Cell wall hydrolase SleB" evidence="2">
    <location>
        <begin position="165"/>
        <end position="267"/>
    </location>
</feature>
<evidence type="ECO:0000256" key="1">
    <source>
        <dbReference type="SAM" id="SignalP"/>
    </source>
</evidence>
<dbReference type="Gene3D" id="1.10.10.2520">
    <property type="entry name" value="Cell wall hydrolase SleB, domain 1"/>
    <property type="match status" value="1"/>
</dbReference>
<dbReference type="EMBL" id="FQXV01000003">
    <property type="protein sequence ID" value="SHH86601.1"/>
    <property type="molecule type" value="Genomic_DNA"/>
</dbReference>
<dbReference type="AlphaFoldDB" id="A0A1M5WGG6"/>
<reference evidence="4 5" key="1">
    <citation type="submission" date="2016-11" db="EMBL/GenBank/DDBJ databases">
        <authorList>
            <person name="Jaros S."/>
            <person name="Januszkiewicz K."/>
            <person name="Wedrychowicz H."/>
        </authorList>
    </citation>
    <scope>NUCLEOTIDE SEQUENCE [LARGE SCALE GENOMIC DNA]</scope>
    <source>
        <strain evidence="4 5">DSM 10068</strain>
    </source>
</reference>
<dbReference type="InterPro" id="IPR042047">
    <property type="entry name" value="SleB_dom1"/>
</dbReference>
<dbReference type="InterPro" id="IPR012854">
    <property type="entry name" value="Cu_amine_oxidase-like_N"/>
</dbReference>
<feature type="signal peptide" evidence="1">
    <location>
        <begin position="1"/>
        <end position="21"/>
    </location>
</feature>